<dbReference type="EMBL" id="FNTV01000001">
    <property type="protein sequence ID" value="SEE57375.1"/>
    <property type="molecule type" value="Genomic_DNA"/>
</dbReference>
<dbReference type="Proteomes" id="UP000182725">
    <property type="component" value="Unassembled WGS sequence"/>
</dbReference>
<organism evidence="1 2">
    <name type="scientific">Arthrobacter alpinus</name>
    <dbReference type="NCBI Taxonomy" id="656366"/>
    <lineage>
        <taxon>Bacteria</taxon>
        <taxon>Bacillati</taxon>
        <taxon>Actinomycetota</taxon>
        <taxon>Actinomycetes</taxon>
        <taxon>Micrococcales</taxon>
        <taxon>Micrococcaceae</taxon>
        <taxon>Arthrobacter</taxon>
    </lineage>
</organism>
<evidence type="ECO:0000313" key="2">
    <source>
        <dbReference type="Proteomes" id="UP000182725"/>
    </source>
</evidence>
<reference evidence="1 2" key="1">
    <citation type="submission" date="2016-10" db="EMBL/GenBank/DDBJ databases">
        <authorList>
            <person name="de Groot N.N."/>
        </authorList>
    </citation>
    <scope>NUCLEOTIDE SEQUENCE [LARGE SCALE GENOMIC DNA]</scope>
    <source>
        <strain evidence="1 2">DSM 22274</strain>
    </source>
</reference>
<protein>
    <submittedName>
        <fullName evidence="1">Uncharacterized protein</fullName>
    </submittedName>
</protein>
<gene>
    <name evidence="1" type="ORF">SAMN04489740_1794</name>
</gene>
<proteinExistence type="predicted"/>
<sequence>MRNKRTLKGLNVMAVSVNLAKALDKEFEDKSLTEILDASPAALAGITDAKAAALKELLGIKTIRELGSNKYFATAGVLVALENKAG</sequence>
<name>A0A1H5JXT2_9MICC</name>
<accession>A0A1H5JXT2</accession>
<evidence type="ECO:0000313" key="1">
    <source>
        <dbReference type="EMBL" id="SEE57375.1"/>
    </source>
</evidence>
<dbReference type="AlphaFoldDB" id="A0A1H5JXT2"/>